<evidence type="ECO:0000256" key="1">
    <source>
        <dbReference type="SAM" id="MobiDB-lite"/>
    </source>
</evidence>
<accession>A0A5B7CW97</accession>
<protein>
    <submittedName>
        <fullName evidence="2">Uncharacterized protein</fullName>
    </submittedName>
</protein>
<evidence type="ECO:0000313" key="2">
    <source>
        <dbReference type="EMBL" id="MPC13660.1"/>
    </source>
</evidence>
<dbReference type="AlphaFoldDB" id="A0A5B7CW97"/>
<dbReference type="Proteomes" id="UP000324222">
    <property type="component" value="Unassembled WGS sequence"/>
</dbReference>
<reference evidence="2 3" key="1">
    <citation type="submission" date="2019-05" db="EMBL/GenBank/DDBJ databases">
        <title>Another draft genome of Portunus trituberculatus and its Hox gene families provides insights of decapod evolution.</title>
        <authorList>
            <person name="Jeong J.-H."/>
            <person name="Song I."/>
            <person name="Kim S."/>
            <person name="Choi T."/>
            <person name="Kim D."/>
            <person name="Ryu S."/>
            <person name="Kim W."/>
        </authorList>
    </citation>
    <scope>NUCLEOTIDE SEQUENCE [LARGE SCALE GENOMIC DNA]</scope>
    <source>
        <tissue evidence="2">Muscle</tissue>
    </source>
</reference>
<gene>
    <name evidence="2" type="ORF">E2C01_006402</name>
</gene>
<name>A0A5B7CW97_PORTR</name>
<proteinExistence type="predicted"/>
<evidence type="ECO:0000313" key="3">
    <source>
        <dbReference type="Proteomes" id="UP000324222"/>
    </source>
</evidence>
<organism evidence="2 3">
    <name type="scientific">Portunus trituberculatus</name>
    <name type="common">Swimming crab</name>
    <name type="synonym">Neptunus trituberculatus</name>
    <dbReference type="NCBI Taxonomy" id="210409"/>
    <lineage>
        <taxon>Eukaryota</taxon>
        <taxon>Metazoa</taxon>
        <taxon>Ecdysozoa</taxon>
        <taxon>Arthropoda</taxon>
        <taxon>Crustacea</taxon>
        <taxon>Multicrustacea</taxon>
        <taxon>Malacostraca</taxon>
        <taxon>Eumalacostraca</taxon>
        <taxon>Eucarida</taxon>
        <taxon>Decapoda</taxon>
        <taxon>Pleocyemata</taxon>
        <taxon>Brachyura</taxon>
        <taxon>Eubrachyura</taxon>
        <taxon>Portunoidea</taxon>
        <taxon>Portunidae</taxon>
        <taxon>Portuninae</taxon>
        <taxon>Portunus</taxon>
    </lineage>
</organism>
<feature type="region of interest" description="Disordered" evidence="1">
    <location>
        <begin position="1"/>
        <end position="20"/>
    </location>
</feature>
<feature type="region of interest" description="Disordered" evidence="1">
    <location>
        <begin position="106"/>
        <end position="126"/>
    </location>
</feature>
<keyword evidence="3" id="KW-1185">Reference proteome</keyword>
<sequence>MGGHKSGCYVEKGTTDEAKQSRYKDYAGVEKRSRDVLKECRRKRCAKSRLARHPSCCSARLQEATTLATSPARRPTTRYGTGFPLALQYHLCRSSEMSQAGTPHLRNASIISSTETPRPVPRLYDA</sequence>
<dbReference type="EMBL" id="VSRR010000297">
    <property type="protein sequence ID" value="MPC13660.1"/>
    <property type="molecule type" value="Genomic_DNA"/>
</dbReference>
<comment type="caution">
    <text evidence="2">The sequence shown here is derived from an EMBL/GenBank/DDBJ whole genome shotgun (WGS) entry which is preliminary data.</text>
</comment>